<keyword evidence="1" id="KW-0812">Transmembrane</keyword>
<keyword evidence="3" id="KW-1185">Reference proteome</keyword>
<keyword evidence="1" id="KW-1133">Transmembrane helix</keyword>
<feature type="transmembrane region" description="Helical" evidence="1">
    <location>
        <begin position="46"/>
        <end position="66"/>
    </location>
</feature>
<organism evidence="2 3">
    <name type="scientific">Saccharothrix longispora</name>
    <dbReference type="NCBI Taxonomy" id="33920"/>
    <lineage>
        <taxon>Bacteria</taxon>
        <taxon>Bacillati</taxon>
        <taxon>Actinomycetota</taxon>
        <taxon>Actinomycetes</taxon>
        <taxon>Pseudonocardiales</taxon>
        <taxon>Pseudonocardiaceae</taxon>
        <taxon>Saccharothrix</taxon>
    </lineage>
</organism>
<dbReference type="RefSeq" id="WP_310302944.1">
    <property type="nucleotide sequence ID" value="NZ_BAAAXB010000001.1"/>
</dbReference>
<evidence type="ECO:0000256" key="1">
    <source>
        <dbReference type="SAM" id="Phobius"/>
    </source>
</evidence>
<dbReference type="InterPro" id="IPR025333">
    <property type="entry name" value="DUF4239"/>
</dbReference>
<evidence type="ECO:0000313" key="2">
    <source>
        <dbReference type="EMBL" id="MDR6591978.1"/>
    </source>
</evidence>
<gene>
    <name evidence="2" type="ORF">J2S66_000362</name>
</gene>
<evidence type="ECO:0008006" key="4">
    <source>
        <dbReference type="Google" id="ProtNLM"/>
    </source>
</evidence>
<dbReference type="EMBL" id="JAVDSG010000001">
    <property type="protein sequence ID" value="MDR6591978.1"/>
    <property type="molecule type" value="Genomic_DNA"/>
</dbReference>
<accession>A0ABU1PMX7</accession>
<comment type="caution">
    <text evidence="2">The sequence shown here is derived from an EMBL/GenBank/DDBJ whole genome shotgun (WGS) entry which is preliminary data.</text>
</comment>
<keyword evidence="1" id="KW-0472">Membrane</keyword>
<dbReference type="Proteomes" id="UP001268819">
    <property type="component" value="Unassembled WGS sequence"/>
</dbReference>
<reference evidence="2 3" key="1">
    <citation type="submission" date="2023-07" db="EMBL/GenBank/DDBJ databases">
        <title>Sequencing the genomes of 1000 actinobacteria strains.</title>
        <authorList>
            <person name="Klenk H.-P."/>
        </authorList>
    </citation>
    <scope>NUCLEOTIDE SEQUENCE [LARGE SCALE GENOMIC DNA]</scope>
    <source>
        <strain evidence="2 3">DSM 43749</strain>
    </source>
</reference>
<protein>
    <recommendedName>
        <fullName evidence="4">DUF4239 domain-containing protein</fullName>
    </recommendedName>
</protein>
<name>A0ABU1PMX7_9PSEU</name>
<evidence type="ECO:0000313" key="3">
    <source>
        <dbReference type="Proteomes" id="UP001268819"/>
    </source>
</evidence>
<proteinExistence type="predicted"/>
<dbReference type="Pfam" id="PF14023">
    <property type="entry name" value="Bestrophin-like"/>
    <property type="match status" value="1"/>
</dbReference>
<feature type="transmembrane region" description="Helical" evidence="1">
    <location>
        <begin position="210"/>
        <end position="230"/>
    </location>
</feature>
<feature type="transmembrane region" description="Helical" evidence="1">
    <location>
        <begin position="6"/>
        <end position="25"/>
    </location>
</feature>
<feature type="transmembrane region" description="Helical" evidence="1">
    <location>
        <begin position="182"/>
        <end position="203"/>
    </location>
</feature>
<sequence length="255" mass="27430">MNIYLTGLLWVGGAVVVTALLAFLIRKYGKGDDDIRDANNEASGGVFTIVAGLHAVLVAFILIALFDTVADAETASYTEADGLVAATWAGEAISPEVGDEVRSLSRAYSITVINDEWPAMREGEESSDTGWDQLDRLRKVVAEAPAEDSWRADRKTEAANQLWHVYQARQERLDAASGGVSAVMWFVLGIGTVLAVFLPLLFGSARTMRTHIIITCTLAATLTLLLYATYQLQNPFAGGADVTPEAFQAAVARFG</sequence>